<dbReference type="OrthoDB" id="6026915at2"/>
<keyword evidence="1" id="KW-0732">Signal</keyword>
<feature type="signal peptide" evidence="1">
    <location>
        <begin position="1"/>
        <end position="25"/>
    </location>
</feature>
<evidence type="ECO:0000313" key="3">
    <source>
        <dbReference type="Proteomes" id="UP000060787"/>
    </source>
</evidence>
<dbReference type="KEGG" id="laq:GLA29479_1570"/>
<dbReference type="RefSeq" id="WP_057917496.1">
    <property type="nucleotide sequence ID" value="NZ_CP011129.1"/>
</dbReference>
<dbReference type="KEGG" id="lab:LA76x_1937"/>
<keyword evidence="3" id="KW-1185">Reference proteome</keyword>
<evidence type="ECO:0008006" key="4">
    <source>
        <dbReference type="Google" id="ProtNLM"/>
    </source>
</evidence>
<gene>
    <name evidence="2" type="ORF">LA76x_1937</name>
</gene>
<sequence>MFKTYRIPALAAGMLSLVLPLTALASDPPSISENQSACAGKYSAKLKLVFDHTGTAASAHAEASLVRNPFAQGSVPYPNYFVAQSVVMSRNSANPNWISDVQDTEITGAYSTAPVTAGTTVFKAAGCELVAAATVNVQCPNGTWEYKNLERRWPGCGQ</sequence>
<dbReference type="PATRIC" id="fig|84531.7.peg.1548"/>
<evidence type="ECO:0000313" key="2">
    <source>
        <dbReference type="EMBL" id="ALN80081.1"/>
    </source>
</evidence>
<accession>A0A0S2F997</accession>
<dbReference type="Proteomes" id="UP000060787">
    <property type="component" value="Chromosome"/>
</dbReference>
<dbReference type="EMBL" id="CP011129">
    <property type="protein sequence ID" value="ALN80081.1"/>
    <property type="molecule type" value="Genomic_DNA"/>
</dbReference>
<proteinExistence type="predicted"/>
<evidence type="ECO:0000256" key="1">
    <source>
        <dbReference type="SAM" id="SignalP"/>
    </source>
</evidence>
<dbReference type="AlphaFoldDB" id="A0A0S2F997"/>
<name>A0A0S2F997_LYSAN</name>
<protein>
    <recommendedName>
        <fullName evidence="4">Secreted protein</fullName>
    </recommendedName>
</protein>
<feature type="chain" id="PRO_5009798110" description="Secreted protein" evidence="1">
    <location>
        <begin position="26"/>
        <end position="158"/>
    </location>
</feature>
<organism evidence="2 3">
    <name type="scientific">Lysobacter antibioticus</name>
    <dbReference type="NCBI Taxonomy" id="84531"/>
    <lineage>
        <taxon>Bacteria</taxon>
        <taxon>Pseudomonadati</taxon>
        <taxon>Pseudomonadota</taxon>
        <taxon>Gammaproteobacteria</taxon>
        <taxon>Lysobacterales</taxon>
        <taxon>Lysobacteraceae</taxon>
        <taxon>Lysobacter</taxon>
    </lineage>
</organism>
<reference evidence="2 3" key="1">
    <citation type="journal article" date="2015" name="BMC Genomics">
        <title>Comparative genomics and metabolic profiling of the genus Lysobacter.</title>
        <authorList>
            <person name="de Bruijn I."/>
            <person name="Cheng X."/>
            <person name="de Jager V."/>
            <person name="Exposito R.G."/>
            <person name="Watrous J."/>
            <person name="Patel N."/>
            <person name="Postma J."/>
            <person name="Dorrestein P.C."/>
            <person name="Kobayashi D."/>
            <person name="Raaijmakers J.M."/>
        </authorList>
    </citation>
    <scope>NUCLEOTIDE SEQUENCE [LARGE SCALE GENOMIC DNA]</scope>
    <source>
        <strain evidence="2 3">76</strain>
    </source>
</reference>